<dbReference type="EMBL" id="MCOG01000031">
    <property type="protein sequence ID" value="ORY74017.1"/>
    <property type="molecule type" value="Genomic_DNA"/>
</dbReference>
<sequence>MKEYIKGANPYLPLWEHIPDGEPRVFEYEGKKRVFIYGSHDTTYTEYCGPDQVVWSAPVEDLTDWTYHGVCYESSDGSFLYAPDVVQKGDTFYLYAAEQKGSSIVVATSKTPVGPFTNPVKTEIGFDPGVLVDDDGRVYVYWGFCKQYCAELEDDMVTIKKDTIKENVIKHTIIFDWAPEDGQDDPVDAFFEASSPRKVLGKYVYIYSKRYYTHQPQYGVYEGCNGFLSYKYSDEPLDNFKMGGDFSFNGGELLSNPDGTKTMTYRWGNNHGSILNIEGKWYVFYHRQTGVNEFARQAMIEPIDVAMDKNGRIFIGKITYNEEGEPIKSEPVEMTSQGAHVNGLDARKIISAGYACHLFGGKKGGANGGEGGAYIKPVFEKVDTISAPIVDITSNITAGYRYLQFGSKSPSKVSAEITALEDITVNVRVDDYKGKVIATHDMKKGDKKFEAQVTSEVTGKRAIYFEFISKSDNIIAEFSTFTFDD</sequence>
<reference evidence="7 8" key="1">
    <citation type="submission" date="2016-08" db="EMBL/GenBank/DDBJ databases">
        <title>A Parts List for Fungal Cellulosomes Revealed by Comparative Genomics.</title>
        <authorList>
            <consortium name="DOE Joint Genome Institute"/>
            <person name="Haitjema C.H."/>
            <person name="Gilmore S.P."/>
            <person name="Henske J.K."/>
            <person name="Solomon K.V."/>
            <person name="De Groot R."/>
            <person name="Kuo A."/>
            <person name="Mondo S.J."/>
            <person name="Salamov A.A."/>
            <person name="Labutti K."/>
            <person name="Zhao Z."/>
            <person name="Chiniquy J."/>
            <person name="Barry K."/>
            <person name="Brewer H.M."/>
            <person name="Purvine S.O."/>
            <person name="Wright A.T."/>
            <person name="Boxma B."/>
            <person name="Van Alen T."/>
            <person name="Hackstein J.H."/>
            <person name="Baker S.E."/>
            <person name="Grigoriev I.V."/>
            <person name="O'Malley M.A."/>
        </authorList>
    </citation>
    <scope>NUCLEOTIDE SEQUENCE [LARGE SCALE GENOMIC DNA]</scope>
    <source>
        <strain evidence="7 8">G1</strain>
    </source>
</reference>
<evidence type="ECO:0000256" key="3">
    <source>
        <dbReference type="ARBA" id="ARBA00023277"/>
    </source>
</evidence>
<comment type="similarity">
    <text evidence="1 6">Belongs to the glycosyl hydrolase 43 family.</text>
</comment>
<evidence type="ECO:0000313" key="8">
    <source>
        <dbReference type="Proteomes" id="UP000193920"/>
    </source>
</evidence>
<evidence type="ECO:0000256" key="5">
    <source>
        <dbReference type="PIRSR" id="PIRSR606710-2"/>
    </source>
</evidence>
<gene>
    <name evidence="7" type="ORF">LY90DRAFT_699460</name>
</gene>
<dbReference type="Proteomes" id="UP000193920">
    <property type="component" value="Unassembled WGS sequence"/>
</dbReference>
<evidence type="ECO:0000313" key="7">
    <source>
        <dbReference type="EMBL" id="ORY74017.1"/>
    </source>
</evidence>
<dbReference type="SUPFAM" id="SSF75005">
    <property type="entry name" value="Arabinanase/levansucrase/invertase"/>
    <property type="match status" value="1"/>
</dbReference>
<dbReference type="PANTHER" id="PTHR43772">
    <property type="entry name" value="ENDO-1,4-BETA-XYLANASE"/>
    <property type="match status" value="1"/>
</dbReference>
<dbReference type="Pfam" id="PF04616">
    <property type="entry name" value="Glyco_hydro_43"/>
    <property type="match status" value="1"/>
</dbReference>
<evidence type="ECO:0000256" key="1">
    <source>
        <dbReference type="ARBA" id="ARBA00009865"/>
    </source>
</evidence>
<dbReference type="OrthoDB" id="19657at2759"/>
<protein>
    <submittedName>
        <fullName evidence="7">Arabinanase/levansucrase/invertase</fullName>
    </submittedName>
</protein>
<dbReference type="GO" id="GO:0004553">
    <property type="term" value="F:hydrolase activity, hydrolyzing O-glycosyl compounds"/>
    <property type="evidence" value="ECO:0007669"/>
    <property type="project" value="InterPro"/>
</dbReference>
<comment type="caution">
    <text evidence="7">The sequence shown here is derived from an EMBL/GenBank/DDBJ whole genome shotgun (WGS) entry which is preliminary data.</text>
</comment>
<dbReference type="Gene3D" id="2.60.120.260">
    <property type="entry name" value="Galactose-binding domain-like"/>
    <property type="match status" value="1"/>
</dbReference>
<dbReference type="AlphaFoldDB" id="A0A1Y2ER66"/>
<keyword evidence="3" id="KW-0119">Carbohydrate metabolism</keyword>
<dbReference type="CDD" id="cd18620">
    <property type="entry name" value="GH43_XylA-like"/>
    <property type="match status" value="1"/>
</dbReference>
<keyword evidence="8" id="KW-1185">Reference proteome</keyword>
<keyword evidence="2 6" id="KW-0378">Hydrolase</keyword>
<dbReference type="PANTHER" id="PTHR43772:SF2">
    <property type="entry name" value="PUTATIVE (AFU_ORTHOLOGUE AFUA_2G04480)-RELATED"/>
    <property type="match status" value="1"/>
</dbReference>
<organism evidence="7 8">
    <name type="scientific">Neocallimastix californiae</name>
    <dbReference type="NCBI Taxonomy" id="1754190"/>
    <lineage>
        <taxon>Eukaryota</taxon>
        <taxon>Fungi</taxon>
        <taxon>Fungi incertae sedis</taxon>
        <taxon>Chytridiomycota</taxon>
        <taxon>Chytridiomycota incertae sedis</taxon>
        <taxon>Neocallimastigomycetes</taxon>
        <taxon>Neocallimastigales</taxon>
        <taxon>Neocallimastigaceae</taxon>
        <taxon>Neocallimastix</taxon>
    </lineage>
</organism>
<evidence type="ECO:0000256" key="4">
    <source>
        <dbReference type="ARBA" id="ARBA00023295"/>
    </source>
</evidence>
<dbReference type="InterPro" id="IPR006710">
    <property type="entry name" value="Glyco_hydro_43"/>
</dbReference>
<proteinExistence type="inferred from homology"/>
<dbReference type="STRING" id="1754190.A0A1Y2ER66"/>
<accession>A0A1Y2ER66</accession>
<dbReference type="InterPro" id="IPR052176">
    <property type="entry name" value="Glycosyl_Hydrlase_43_Enz"/>
</dbReference>
<dbReference type="Gene3D" id="2.115.10.20">
    <property type="entry name" value="Glycosyl hydrolase domain, family 43"/>
    <property type="match status" value="1"/>
</dbReference>
<evidence type="ECO:0000256" key="2">
    <source>
        <dbReference type="ARBA" id="ARBA00022801"/>
    </source>
</evidence>
<evidence type="ECO:0000256" key="6">
    <source>
        <dbReference type="RuleBase" id="RU361187"/>
    </source>
</evidence>
<dbReference type="GO" id="GO:0005975">
    <property type="term" value="P:carbohydrate metabolic process"/>
    <property type="evidence" value="ECO:0007669"/>
    <property type="project" value="InterPro"/>
</dbReference>
<dbReference type="InterPro" id="IPR023296">
    <property type="entry name" value="Glyco_hydro_beta-prop_sf"/>
</dbReference>
<keyword evidence="4 6" id="KW-0326">Glycosidase</keyword>
<feature type="site" description="Important for catalytic activity, responsible for pKa modulation of the active site Glu and correct orientation of both the proton donor and substrate" evidence="5">
    <location>
        <position position="127"/>
    </location>
</feature>
<name>A0A1Y2ER66_9FUNG</name>